<sequence length="129" mass="14410">MPSEEYDRAFLKQLVARSERALADCGEEDESVIRVQQQDWAVEEGILQRYVELISIPTERDTVVGVSAPRSIFKRQYFPVEAGNSHSLLGVCDSVVLREEGVAISQGTTGLKTWYADQQYQADTQGGQI</sequence>
<dbReference type="OrthoDB" id="194386at2759"/>
<gene>
    <name evidence="1" type="ORF">MVES_000695</name>
</gene>
<evidence type="ECO:0000313" key="2">
    <source>
        <dbReference type="Proteomes" id="UP000232875"/>
    </source>
</evidence>
<dbReference type="STRING" id="2020962.A0A2N1JFV6"/>
<protein>
    <submittedName>
        <fullName evidence="1">Uncharacterized protein</fullName>
    </submittedName>
</protein>
<organism evidence="1 2">
    <name type="scientific">Malassezia vespertilionis</name>
    <dbReference type="NCBI Taxonomy" id="2020962"/>
    <lineage>
        <taxon>Eukaryota</taxon>
        <taxon>Fungi</taxon>
        <taxon>Dikarya</taxon>
        <taxon>Basidiomycota</taxon>
        <taxon>Ustilaginomycotina</taxon>
        <taxon>Malasseziomycetes</taxon>
        <taxon>Malasseziales</taxon>
        <taxon>Malasseziaceae</taxon>
        <taxon>Malassezia</taxon>
    </lineage>
</organism>
<accession>A0A2N1JFV6</accession>
<dbReference type="AlphaFoldDB" id="A0A2N1JFV6"/>
<proteinExistence type="predicted"/>
<name>A0A2N1JFV6_9BASI</name>
<evidence type="ECO:0000313" key="1">
    <source>
        <dbReference type="EMBL" id="PKI85423.1"/>
    </source>
</evidence>
<keyword evidence="2" id="KW-1185">Reference proteome</keyword>
<dbReference type="Proteomes" id="UP000232875">
    <property type="component" value="Unassembled WGS sequence"/>
</dbReference>
<reference evidence="1 2" key="1">
    <citation type="submission" date="2017-10" db="EMBL/GenBank/DDBJ databases">
        <title>A novel species of cold-tolerant Malassezia isolated from bats.</title>
        <authorList>
            <person name="Lorch J.M."/>
            <person name="Palmer J.M."/>
            <person name="Vanderwolf K.J."/>
            <person name="Schmidt K.Z."/>
            <person name="Verant M.L."/>
            <person name="Weller T.J."/>
            <person name="Blehert D.S."/>
        </authorList>
    </citation>
    <scope>NUCLEOTIDE SEQUENCE [LARGE SCALE GENOMIC DNA]</scope>
    <source>
        <strain evidence="1 2">NWHC:44797-103</strain>
    </source>
</reference>
<dbReference type="EMBL" id="KZ454987">
    <property type="protein sequence ID" value="PKI85423.1"/>
    <property type="molecule type" value="Genomic_DNA"/>
</dbReference>